<feature type="domain" description="G" evidence="3">
    <location>
        <begin position="70"/>
        <end position="211"/>
    </location>
</feature>
<dbReference type="GO" id="GO:0005525">
    <property type="term" value="F:GTP binding"/>
    <property type="evidence" value="ECO:0007669"/>
    <property type="project" value="InterPro"/>
</dbReference>
<evidence type="ECO:0000313" key="5">
    <source>
        <dbReference type="Proteomes" id="UP001240236"/>
    </source>
</evidence>
<dbReference type="Gene3D" id="3.40.50.300">
    <property type="entry name" value="P-loop containing nucleotide triphosphate hydrolases"/>
    <property type="match status" value="1"/>
</dbReference>
<gene>
    <name evidence="4" type="ORF">J2S42_004542</name>
</gene>
<evidence type="ECO:0000259" key="3">
    <source>
        <dbReference type="Pfam" id="PF01926"/>
    </source>
</evidence>
<evidence type="ECO:0000256" key="2">
    <source>
        <dbReference type="SAM" id="Phobius"/>
    </source>
</evidence>
<dbReference type="GO" id="GO:0005829">
    <property type="term" value="C:cytosol"/>
    <property type="evidence" value="ECO:0007669"/>
    <property type="project" value="TreeGrafter"/>
</dbReference>
<sequence>MSGGLVSRMRDALAPSRTLDADSLLRRVDSLRRFLRAVDGVLPPDRLTGAHTVVERADARLALSREHTVVALAGSTGSGKSSLFNALAGLPLSQVGMRRPTTGAAHACVWGSLEGANALLDWVGVLPRHRFVRESALDGEDQSALRGLVLLDLPDFDSVQRAHATEVDRLLGLVDLIVWVVDPQKYADRTVHEAYLQKLKTHAGVTVVVLNQADRLMPDDQQAVVTDLRRLLVEDGLPEVPVLATSALQALPGLAPLRGQLEQAVAKREAALLRLSADVDATADRLGELVGPAVAEDVVDRAAVAALVDAFAVMAGVPAVVEATERAYRHRAIGMTGWPLLRGLRRLRPDPLRRLHLDLPSAGPSDGLLDGLKDDEPPAQPLPATSVPDPDAAQRAAVKLAVRQVADRAAAALPEPWRPGVVDAARSRLEDVPDALDSAVAGTDLGMRTPIWWRLAGFVQWLVTLAAAIGLGWLITGYAIRALGLPALDYPDVGTTPLPTVLFLGGLLTGALLALIARPVIALAARRARRRVDQRLRAEVTTVARRTVVSPVREVLQSYARAREAMAFARSDHA</sequence>
<keyword evidence="4" id="KW-0131">Cell cycle</keyword>
<dbReference type="InterPro" id="IPR027417">
    <property type="entry name" value="P-loop_NTPase"/>
</dbReference>
<dbReference type="GO" id="GO:0051301">
    <property type="term" value="P:cell division"/>
    <property type="evidence" value="ECO:0007669"/>
    <property type="project" value="UniProtKB-KW"/>
</dbReference>
<reference evidence="4 5" key="1">
    <citation type="submission" date="2023-07" db="EMBL/GenBank/DDBJ databases">
        <title>Sequencing the genomes of 1000 actinobacteria strains.</title>
        <authorList>
            <person name="Klenk H.-P."/>
        </authorList>
    </citation>
    <scope>NUCLEOTIDE SEQUENCE [LARGE SCALE GENOMIC DNA]</scope>
    <source>
        <strain evidence="4 5">DSM 44709</strain>
    </source>
</reference>
<proteinExistence type="predicted"/>
<dbReference type="RefSeq" id="WP_307242199.1">
    <property type="nucleotide sequence ID" value="NZ_JAUSUZ010000001.1"/>
</dbReference>
<dbReference type="GO" id="GO:0019843">
    <property type="term" value="F:rRNA binding"/>
    <property type="evidence" value="ECO:0007669"/>
    <property type="project" value="TreeGrafter"/>
</dbReference>
<protein>
    <submittedName>
        <fullName evidence="4">GTP-binding protein EngB required for normal cell division</fullName>
    </submittedName>
</protein>
<evidence type="ECO:0000313" key="4">
    <source>
        <dbReference type="EMBL" id="MDQ0367873.1"/>
    </source>
</evidence>
<keyword evidence="2" id="KW-1133">Transmembrane helix</keyword>
<feature type="transmembrane region" description="Helical" evidence="2">
    <location>
        <begin position="500"/>
        <end position="525"/>
    </location>
</feature>
<dbReference type="GO" id="GO:0043024">
    <property type="term" value="F:ribosomal small subunit binding"/>
    <property type="evidence" value="ECO:0007669"/>
    <property type="project" value="TreeGrafter"/>
</dbReference>
<feature type="region of interest" description="Disordered" evidence="1">
    <location>
        <begin position="366"/>
        <end position="390"/>
    </location>
</feature>
<feature type="transmembrane region" description="Helical" evidence="2">
    <location>
        <begin position="455"/>
        <end position="480"/>
    </location>
</feature>
<accession>A0AAE3W0X7</accession>
<dbReference type="Pfam" id="PF01926">
    <property type="entry name" value="MMR_HSR1"/>
    <property type="match status" value="1"/>
</dbReference>
<evidence type="ECO:0000256" key="1">
    <source>
        <dbReference type="SAM" id="MobiDB-lite"/>
    </source>
</evidence>
<dbReference type="EMBL" id="JAUSUZ010000001">
    <property type="protein sequence ID" value="MDQ0367873.1"/>
    <property type="molecule type" value="Genomic_DNA"/>
</dbReference>
<comment type="caution">
    <text evidence="4">The sequence shown here is derived from an EMBL/GenBank/DDBJ whole genome shotgun (WGS) entry which is preliminary data.</text>
</comment>
<organism evidence="4 5">
    <name type="scientific">Catenuloplanes indicus</name>
    <dbReference type="NCBI Taxonomy" id="137267"/>
    <lineage>
        <taxon>Bacteria</taxon>
        <taxon>Bacillati</taxon>
        <taxon>Actinomycetota</taxon>
        <taxon>Actinomycetes</taxon>
        <taxon>Micromonosporales</taxon>
        <taxon>Micromonosporaceae</taxon>
        <taxon>Catenuloplanes</taxon>
    </lineage>
</organism>
<keyword evidence="2" id="KW-0472">Membrane</keyword>
<dbReference type="InterPro" id="IPR006073">
    <property type="entry name" value="GTP-bd"/>
</dbReference>
<name>A0AAE3W0X7_9ACTN</name>
<keyword evidence="2" id="KW-0812">Transmembrane</keyword>
<dbReference type="AlphaFoldDB" id="A0AAE3W0X7"/>
<dbReference type="Proteomes" id="UP001240236">
    <property type="component" value="Unassembled WGS sequence"/>
</dbReference>
<keyword evidence="4" id="KW-0132">Cell division</keyword>
<dbReference type="PANTHER" id="PTHR42698:SF1">
    <property type="entry name" value="GTPASE ERA, MITOCHONDRIAL"/>
    <property type="match status" value="1"/>
</dbReference>
<keyword evidence="5" id="KW-1185">Reference proteome</keyword>
<dbReference type="SUPFAM" id="SSF52540">
    <property type="entry name" value="P-loop containing nucleoside triphosphate hydrolases"/>
    <property type="match status" value="1"/>
</dbReference>
<dbReference type="PANTHER" id="PTHR42698">
    <property type="entry name" value="GTPASE ERA"/>
    <property type="match status" value="1"/>
</dbReference>
<dbReference type="InterPro" id="IPR005662">
    <property type="entry name" value="GTPase_Era-like"/>
</dbReference>
<dbReference type="GO" id="GO:0000028">
    <property type="term" value="P:ribosomal small subunit assembly"/>
    <property type="evidence" value="ECO:0007669"/>
    <property type="project" value="TreeGrafter"/>
</dbReference>